<comment type="caution">
    <text evidence="1">The sequence shown here is derived from an EMBL/GenBank/DDBJ whole genome shotgun (WGS) entry which is preliminary data.</text>
</comment>
<organism evidence="1 2">
    <name type="scientific">Banduia mediterranea</name>
    <dbReference type="NCBI Taxonomy" id="3075609"/>
    <lineage>
        <taxon>Bacteria</taxon>
        <taxon>Pseudomonadati</taxon>
        <taxon>Pseudomonadota</taxon>
        <taxon>Gammaproteobacteria</taxon>
        <taxon>Nevskiales</taxon>
        <taxon>Algiphilaceae</taxon>
        <taxon>Banduia</taxon>
    </lineage>
</organism>
<sequence>MNGIVHLLGAVLLAPVLLAACAGQEFYEHLPFTEGVVQDYDLDASSRRRLQYFVSDDIHLVRVRGDGRRGVADGRLFDRSRQEIEEIVVTGGTPGIVLASGLDWMAVSFERGGYLYFTSRPQNYGLDVSTRPIEGRYYLYAPDWNGRSGTIMYDNQQYQAVDESWRSFLLVDRSAVSETRGARAILPGRTLDTSRR</sequence>
<reference evidence="1 2" key="1">
    <citation type="submission" date="2023-09" db="EMBL/GenBank/DDBJ databases">
        <authorList>
            <person name="Rey-Velasco X."/>
        </authorList>
    </citation>
    <scope>NUCLEOTIDE SEQUENCE [LARGE SCALE GENOMIC DNA]</scope>
    <source>
        <strain evidence="1 2">W345</strain>
    </source>
</reference>
<dbReference type="EMBL" id="JAVRIC010000012">
    <property type="protein sequence ID" value="MDT0497616.1"/>
    <property type="molecule type" value="Genomic_DNA"/>
</dbReference>
<protein>
    <recommendedName>
        <fullName evidence="3">Lipoprotein</fullName>
    </recommendedName>
</protein>
<evidence type="ECO:0008006" key="3">
    <source>
        <dbReference type="Google" id="ProtNLM"/>
    </source>
</evidence>
<gene>
    <name evidence="1" type="ORF">RM530_09605</name>
</gene>
<evidence type="ECO:0000313" key="2">
    <source>
        <dbReference type="Proteomes" id="UP001254608"/>
    </source>
</evidence>
<evidence type="ECO:0000313" key="1">
    <source>
        <dbReference type="EMBL" id="MDT0497616.1"/>
    </source>
</evidence>
<dbReference type="Proteomes" id="UP001254608">
    <property type="component" value="Unassembled WGS sequence"/>
</dbReference>
<dbReference type="RefSeq" id="WP_311365009.1">
    <property type="nucleotide sequence ID" value="NZ_JAVRIC010000012.1"/>
</dbReference>
<name>A0ABU2WIB7_9GAMM</name>
<accession>A0ABU2WIB7</accession>
<proteinExistence type="predicted"/>
<keyword evidence="2" id="KW-1185">Reference proteome</keyword>